<evidence type="ECO:0000256" key="2">
    <source>
        <dbReference type="ARBA" id="ARBA00022448"/>
    </source>
</evidence>
<dbReference type="PROSITE" id="PS50928">
    <property type="entry name" value="ABC_TM1"/>
    <property type="match status" value="1"/>
</dbReference>
<evidence type="ECO:0000256" key="4">
    <source>
        <dbReference type="ARBA" id="ARBA00022519"/>
    </source>
</evidence>
<evidence type="ECO:0000259" key="9">
    <source>
        <dbReference type="PROSITE" id="PS50928"/>
    </source>
</evidence>
<keyword evidence="4" id="KW-0997">Cell inner membrane</keyword>
<dbReference type="InterPro" id="IPR000515">
    <property type="entry name" value="MetI-like"/>
</dbReference>
<keyword evidence="12" id="KW-1185">Reference proteome</keyword>
<evidence type="ECO:0000313" key="11">
    <source>
        <dbReference type="EMBL" id="ORJ22919.1"/>
    </source>
</evidence>
<reference evidence="10" key="3">
    <citation type="submission" date="2020-11" db="EMBL/GenBank/DDBJ databases">
        <authorList>
            <person name="Lee S.D."/>
        </authorList>
    </citation>
    <scope>NUCLEOTIDE SEQUENCE</scope>
    <source>
        <strain evidence="10">SAP-2</strain>
    </source>
</reference>
<evidence type="ECO:0000313" key="10">
    <source>
        <dbReference type="EMBL" id="MBF6638791.1"/>
    </source>
</evidence>
<feature type="transmembrane region" description="Helical" evidence="8">
    <location>
        <begin position="244"/>
        <end position="266"/>
    </location>
</feature>
<sequence>MSLILPAEQRLSLTTRFAYTLWLSLAILLLVALWGIAPSLFAHQDPLVGNPLVALQPPSSLHWFGTDHLGRDIYSRTVFGTALTLKATLFSVAIALVVGATIGVASGYVGGRTDQLFMRVIDVLMAIPNLLLAMAIVTVLGFGTLHIAIAVGLSSIATFARLSRGEVLRSKVNLFVEAARAGGVSHLTIIRRHIIPHALAPVLSLAALELGFALLSVSALSFLGFGAPPPQPEWGLLVSEGRNYIAAAWWYTTLPGLMIVLAVLATNRVAGFIQDKAEEQ</sequence>
<feature type="transmembrane region" description="Helical" evidence="8">
    <location>
        <begin position="21"/>
        <end position="41"/>
    </location>
</feature>
<feature type="transmembrane region" description="Helical" evidence="8">
    <location>
        <begin position="116"/>
        <end position="137"/>
    </location>
</feature>
<accession>A0AA41BY39</accession>
<comment type="similarity">
    <text evidence="8">Belongs to the binding-protein-dependent transport system permease family.</text>
</comment>
<protein>
    <submittedName>
        <fullName evidence="10 11">ABC transporter permease</fullName>
    </submittedName>
</protein>
<dbReference type="GO" id="GO:0055085">
    <property type="term" value="P:transmembrane transport"/>
    <property type="evidence" value="ECO:0007669"/>
    <property type="project" value="InterPro"/>
</dbReference>
<evidence type="ECO:0000256" key="5">
    <source>
        <dbReference type="ARBA" id="ARBA00022692"/>
    </source>
</evidence>
<dbReference type="InterPro" id="IPR035906">
    <property type="entry name" value="MetI-like_sf"/>
</dbReference>
<evidence type="ECO:0000256" key="7">
    <source>
        <dbReference type="ARBA" id="ARBA00023136"/>
    </source>
</evidence>
<evidence type="ECO:0000313" key="12">
    <source>
        <dbReference type="Proteomes" id="UP000192722"/>
    </source>
</evidence>
<name>A0AA41BY39_9GAMM</name>
<keyword evidence="5 8" id="KW-0812">Transmembrane</keyword>
<keyword evidence="2 8" id="KW-0813">Transport</keyword>
<dbReference type="InterPro" id="IPR050366">
    <property type="entry name" value="BP-dependent_transpt_permease"/>
</dbReference>
<evidence type="ECO:0000313" key="13">
    <source>
        <dbReference type="Proteomes" id="UP000705283"/>
    </source>
</evidence>
<dbReference type="PANTHER" id="PTHR43386">
    <property type="entry name" value="OLIGOPEPTIDE TRANSPORT SYSTEM PERMEASE PROTEIN APPC"/>
    <property type="match status" value="1"/>
</dbReference>
<dbReference type="EMBL" id="MRWD01000003">
    <property type="protein sequence ID" value="ORJ22919.1"/>
    <property type="molecule type" value="Genomic_DNA"/>
</dbReference>
<evidence type="ECO:0000256" key="1">
    <source>
        <dbReference type="ARBA" id="ARBA00004429"/>
    </source>
</evidence>
<comment type="subcellular location">
    <subcellularLocation>
        <location evidence="1">Cell inner membrane</location>
        <topology evidence="1">Multi-pass membrane protein</topology>
    </subcellularLocation>
    <subcellularLocation>
        <location evidence="8">Cell membrane</location>
        <topology evidence="8">Multi-pass membrane protein</topology>
    </subcellularLocation>
</comment>
<feature type="transmembrane region" description="Helical" evidence="8">
    <location>
        <begin position="89"/>
        <end position="109"/>
    </location>
</feature>
<dbReference type="EMBL" id="JADMKS010000008">
    <property type="protein sequence ID" value="MBF6638791.1"/>
    <property type="molecule type" value="Genomic_DNA"/>
</dbReference>
<dbReference type="Proteomes" id="UP000705283">
    <property type="component" value="Unassembled WGS sequence"/>
</dbReference>
<reference evidence="11" key="1">
    <citation type="submission" date="2016-12" db="EMBL/GenBank/DDBJ databases">
        <authorList>
            <person name="Le Fleche-Mateos A."/>
        </authorList>
    </citation>
    <scope>NUCLEOTIDE SEQUENCE</scope>
    <source>
        <strain evidence="11">213</strain>
    </source>
</reference>
<feature type="domain" description="ABC transmembrane type-1" evidence="9">
    <location>
        <begin position="81"/>
        <end position="270"/>
    </location>
</feature>
<feature type="transmembrane region" description="Helical" evidence="8">
    <location>
        <begin position="198"/>
        <end position="224"/>
    </location>
</feature>
<organism evidence="10 13">
    <name type="scientific">Rouxiella silvae</name>
    <dbReference type="NCBI Taxonomy" id="1646373"/>
    <lineage>
        <taxon>Bacteria</taxon>
        <taxon>Pseudomonadati</taxon>
        <taxon>Pseudomonadota</taxon>
        <taxon>Gammaproteobacteria</taxon>
        <taxon>Enterobacterales</taxon>
        <taxon>Yersiniaceae</taxon>
        <taxon>Rouxiella</taxon>
    </lineage>
</organism>
<comment type="caution">
    <text evidence="10">The sequence shown here is derived from an EMBL/GenBank/DDBJ whole genome shotgun (WGS) entry which is preliminary data.</text>
</comment>
<dbReference type="SUPFAM" id="SSF161098">
    <property type="entry name" value="MetI-like"/>
    <property type="match status" value="1"/>
</dbReference>
<proteinExistence type="inferred from homology"/>
<dbReference type="GO" id="GO:0005886">
    <property type="term" value="C:plasma membrane"/>
    <property type="evidence" value="ECO:0007669"/>
    <property type="project" value="UniProtKB-SubCell"/>
</dbReference>
<dbReference type="Gene3D" id="1.10.3720.10">
    <property type="entry name" value="MetI-like"/>
    <property type="match status" value="1"/>
</dbReference>
<keyword evidence="7 8" id="KW-0472">Membrane</keyword>
<evidence type="ECO:0000256" key="6">
    <source>
        <dbReference type="ARBA" id="ARBA00022989"/>
    </source>
</evidence>
<gene>
    <name evidence="11" type="ORF">BS639_02255</name>
    <name evidence="10" type="ORF">ITX54_19165</name>
</gene>
<keyword evidence="6 8" id="KW-1133">Transmembrane helix</keyword>
<evidence type="ECO:0000256" key="8">
    <source>
        <dbReference type="RuleBase" id="RU363032"/>
    </source>
</evidence>
<dbReference type="RefSeq" id="WP_084982152.1">
    <property type="nucleotide sequence ID" value="NZ_CBCSCF010000001.1"/>
</dbReference>
<evidence type="ECO:0000256" key="3">
    <source>
        <dbReference type="ARBA" id="ARBA00022475"/>
    </source>
</evidence>
<feature type="transmembrane region" description="Helical" evidence="8">
    <location>
        <begin position="143"/>
        <end position="162"/>
    </location>
</feature>
<reference evidence="10" key="4">
    <citation type="submission" date="2022-09" db="EMBL/GenBank/DDBJ databases">
        <title>Rouxiella aceris sp. nov., isolated from tree sap and emended description of the genus Rhouxiella.</title>
        <authorList>
            <person name="Kim I.S."/>
        </authorList>
    </citation>
    <scope>NUCLEOTIDE SEQUENCE</scope>
    <source>
        <strain evidence="10">SAP-2</strain>
    </source>
</reference>
<dbReference type="Pfam" id="PF00528">
    <property type="entry name" value="BPD_transp_1"/>
    <property type="match status" value="1"/>
</dbReference>
<dbReference type="AlphaFoldDB" id="A0AA41BY39"/>
<dbReference type="PANTHER" id="PTHR43386:SF25">
    <property type="entry name" value="PEPTIDE ABC TRANSPORTER PERMEASE PROTEIN"/>
    <property type="match status" value="1"/>
</dbReference>
<dbReference type="CDD" id="cd06261">
    <property type="entry name" value="TM_PBP2"/>
    <property type="match status" value="1"/>
</dbReference>
<reference evidence="11 12" key="2">
    <citation type="journal article" date="2017" name="Int. J. Syst. Evol. Microbiol.">
        <title>Rouxiella badensis sp. nov. and Rouxiella silvae sp. nov. isolated from peat bog soil in Germany and emendation of the genus description.</title>
        <authorList>
            <person name="Le Fleche-Mateos A."/>
            <person name="Kugler J.H."/>
            <person name="Hansen S.H."/>
            <person name="Syldatk C."/>
            <person name="Hausmann R."/>
            <person name="Lomprez F."/>
            <person name="Vandenbogaert M."/>
            <person name="Manuguerra J.C."/>
            <person name="Grimont P.A."/>
        </authorList>
    </citation>
    <scope>NUCLEOTIDE SEQUENCE [LARGE SCALE GENOMIC DNA]</scope>
    <source>
        <strain evidence="11 12">213</strain>
    </source>
</reference>
<dbReference type="Proteomes" id="UP000192722">
    <property type="component" value="Unassembled WGS sequence"/>
</dbReference>
<keyword evidence="3" id="KW-1003">Cell membrane</keyword>